<protein>
    <recommendedName>
        <fullName evidence="5 9">Uracil-DNA glycosylase</fullName>
        <shortName evidence="9">UDG</shortName>
        <ecNumber evidence="4 9">3.2.2.27</ecNumber>
    </recommendedName>
</protein>
<keyword evidence="7 9" id="KW-0378">Hydrolase</keyword>
<dbReference type="SMART" id="SM00986">
    <property type="entry name" value="UDG"/>
    <property type="match status" value="1"/>
</dbReference>
<dbReference type="GO" id="GO:0005737">
    <property type="term" value="C:cytoplasm"/>
    <property type="evidence" value="ECO:0007669"/>
    <property type="project" value="UniProtKB-SubCell"/>
</dbReference>
<dbReference type="InterPro" id="IPR036895">
    <property type="entry name" value="Uracil-DNA_glycosylase-like_sf"/>
</dbReference>
<comment type="subcellular location">
    <subcellularLocation>
        <location evidence="9">Cytoplasm</location>
    </subcellularLocation>
</comment>
<dbReference type="GO" id="GO:0004844">
    <property type="term" value="F:uracil DNA N-glycosylase activity"/>
    <property type="evidence" value="ECO:0007669"/>
    <property type="project" value="UniProtKB-UniRule"/>
</dbReference>
<dbReference type="CDD" id="cd10027">
    <property type="entry name" value="UDG-F1-like"/>
    <property type="match status" value="1"/>
</dbReference>
<organism evidence="13 14">
    <name type="scientific">Roseateles aquatilis</name>
    <dbReference type="NCBI Taxonomy" id="431061"/>
    <lineage>
        <taxon>Bacteria</taxon>
        <taxon>Pseudomonadati</taxon>
        <taxon>Pseudomonadota</taxon>
        <taxon>Betaproteobacteria</taxon>
        <taxon>Burkholderiales</taxon>
        <taxon>Sphaerotilaceae</taxon>
        <taxon>Roseateles</taxon>
    </lineage>
</organism>
<dbReference type="PROSITE" id="PS00130">
    <property type="entry name" value="U_DNA_GLYCOSYLASE"/>
    <property type="match status" value="1"/>
</dbReference>
<evidence type="ECO:0000256" key="4">
    <source>
        <dbReference type="ARBA" id="ARBA00012030"/>
    </source>
</evidence>
<dbReference type="SMART" id="SM00987">
    <property type="entry name" value="UreE_C"/>
    <property type="match status" value="1"/>
</dbReference>
<feature type="active site" description="Proton acceptor" evidence="9 10">
    <location>
        <position position="77"/>
    </location>
</feature>
<dbReference type="Gene3D" id="3.40.470.10">
    <property type="entry name" value="Uracil-DNA glycosylase-like domain"/>
    <property type="match status" value="1"/>
</dbReference>
<name>A0A246ISA3_9BURK</name>
<evidence type="ECO:0000256" key="3">
    <source>
        <dbReference type="ARBA" id="ARBA00008184"/>
    </source>
</evidence>
<sequence>MGPAMTDAASFTGVDWQVGDGWQPLVDAWRAAADGRRVEALLKARLADDAVIYPPDPLRALRLTPLASVKVVIVGQDPYHGPGQAEGLAFSVPVGVKLPPSLRNIFKELQRDLGQQPAMSGHLVDWARRGVLLLNTSLTVEDGAAASHAKKGWESLTDSLIAATARDPAPKVYLLWGAHAQAKAPLVEAAGQGHLVLQANHPSPLSATRGPVPFIGCGHFSAARAWLKGKGVEMAWALD</sequence>
<evidence type="ECO:0000256" key="7">
    <source>
        <dbReference type="ARBA" id="ARBA00022801"/>
    </source>
</evidence>
<dbReference type="NCBIfam" id="TIGR00628">
    <property type="entry name" value="ung"/>
    <property type="match status" value="1"/>
</dbReference>
<dbReference type="InterPro" id="IPR018085">
    <property type="entry name" value="Ura-DNA_Glyclase_AS"/>
</dbReference>
<evidence type="ECO:0000256" key="10">
    <source>
        <dbReference type="PROSITE-ProRule" id="PRU10072"/>
    </source>
</evidence>
<feature type="domain" description="Uracil-DNA glycosylase-like" evidence="12">
    <location>
        <begin position="62"/>
        <end position="227"/>
    </location>
</feature>
<comment type="catalytic activity">
    <reaction evidence="1 9 11">
        <text>Hydrolyzes single-stranded DNA or mismatched double-stranded DNA and polynucleotides, releasing free uracil.</text>
        <dbReference type="EC" id="3.2.2.27"/>
    </reaction>
</comment>
<comment type="caution">
    <text evidence="13">The sequence shown here is derived from an EMBL/GenBank/DDBJ whole genome shotgun (WGS) entry which is preliminary data.</text>
</comment>
<dbReference type="OrthoDB" id="9804372at2"/>
<evidence type="ECO:0000259" key="12">
    <source>
        <dbReference type="SMART" id="SM00986"/>
    </source>
</evidence>
<dbReference type="PANTHER" id="PTHR11264:SF0">
    <property type="entry name" value="URACIL-DNA GLYCOSYLASE"/>
    <property type="match status" value="1"/>
</dbReference>
<reference evidence="13 14" key="1">
    <citation type="journal article" date="2008" name="Int. J. Syst. Evol. Microbiol.">
        <title>Description of Roseateles aquatilis sp. nov. and Roseateles terrae sp. nov., in the class Betaproteobacteria, and emended description of the genus Roseateles.</title>
        <authorList>
            <person name="Gomila M."/>
            <person name="Bowien B."/>
            <person name="Falsen E."/>
            <person name="Moore E.R."/>
            <person name="Lalucat J."/>
        </authorList>
    </citation>
    <scope>NUCLEOTIDE SEQUENCE [LARGE SCALE GENOMIC DNA]</scope>
    <source>
        <strain evidence="13 14">CCUG 48205</strain>
    </source>
</reference>
<evidence type="ECO:0000256" key="2">
    <source>
        <dbReference type="ARBA" id="ARBA00002631"/>
    </source>
</evidence>
<dbReference type="NCBIfam" id="NF003588">
    <property type="entry name" value="PRK05254.1-1"/>
    <property type="match status" value="1"/>
</dbReference>
<evidence type="ECO:0000313" key="14">
    <source>
        <dbReference type="Proteomes" id="UP000197468"/>
    </source>
</evidence>
<dbReference type="GO" id="GO:0097510">
    <property type="term" value="P:base-excision repair, AP site formation via deaminated base removal"/>
    <property type="evidence" value="ECO:0007669"/>
    <property type="project" value="TreeGrafter"/>
</dbReference>
<dbReference type="EMBL" id="NIOF01000027">
    <property type="protein sequence ID" value="OWQ83033.1"/>
    <property type="molecule type" value="Genomic_DNA"/>
</dbReference>
<dbReference type="Proteomes" id="UP000197468">
    <property type="component" value="Unassembled WGS sequence"/>
</dbReference>
<proteinExistence type="inferred from homology"/>
<dbReference type="InterPro" id="IPR002043">
    <property type="entry name" value="UDG_fam1"/>
</dbReference>
<evidence type="ECO:0000256" key="1">
    <source>
        <dbReference type="ARBA" id="ARBA00001400"/>
    </source>
</evidence>
<evidence type="ECO:0000256" key="5">
    <source>
        <dbReference type="ARBA" id="ARBA00018429"/>
    </source>
</evidence>
<evidence type="ECO:0000313" key="13">
    <source>
        <dbReference type="EMBL" id="OWQ83033.1"/>
    </source>
</evidence>
<dbReference type="HAMAP" id="MF_00148">
    <property type="entry name" value="UDG"/>
    <property type="match status" value="1"/>
</dbReference>
<dbReference type="NCBIfam" id="NF003592">
    <property type="entry name" value="PRK05254.1-5"/>
    <property type="match status" value="1"/>
</dbReference>
<dbReference type="InterPro" id="IPR005122">
    <property type="entry name" value="Uracil-DNA_glycosylase-like"/>
</dbReference>
<evidence type="ECO:0000256" key="8">
    <source>
        <dbReference type="ARBA" id="ARBA00023204"/>
    </source>
</evidence>
<comment type="function">
    <text evidence="2 9 11">Excises uracil residues from the DNA which can arise as a result of misincorporation of dUMP residues by DNA polymerase or due to deamination of cytosine.</text>
</comment>
<accession>A0A246ISA3</accession>
<keyword evidence="14" id="KW-1185">Reference proteome</keyword>
<comment type="similarity">
    <text evidence="3 9 11">Belongs to the uracil-DNA glycosylase (UDG) superfamily. UNG family.</text>
</comment>
<dbReference type="Pfam" id="PF03167">
    <property type="entry name" value="UDG"/>
    <property type="match status" value="1"/>
</dbReference>
<dbReference type="EC" id="3.2.2.27" evidence="4 9"/>
<keyword evidence="9" id="KW-0963">Cytoplasm</keyword>
<dbReference type="NCBIfam" id="NF003591">
    <property type="entry name" value="PRK05254.1-4"/>
    <property type="match status" value="1"/>
</dbReference>
<keyword evidence="6 9" id="KW-0227">DNA damage</keyword>
<dbReference type="PANTHER" id="PTHR11264">
    <property type="entry name" value="URACIL-DNA GLYCOSYLASE"/>
    <property type="match status" value="1"/>
</dbReference>
<evidence type="ECO:0000256" key="9">
    <source>
        <dbReference type="HAMAP-Rule" id="MF_00148"/>
    </source>
</evidence>
<dbReference type="NCBIfam" id="NF003589">
    <property type="entry name" value="PRK05254.1-2"/>
    <property type="match status" value="1"/>
</dbReference>
<keyword evidence="8 9" id="KW-0234">DNA repair</keyword>
<dbReference type="AlphaFoldDB" id="A0A246ISA3"/>
<evidence type="ECO:0000256" key="6">
    <source>
        <dbReference type="ARBA" id="ARBA00022763"/>
    </source>
</evidence>
<gene>
    <name evidence="9" type="primary">ung</name>
    <name evidence="13" type="ORF">CDN99_27420</name>
</gene>
<evidence type="ECO:0000256" key="11">
    <source>
        <dbReference type="RuleBase" id="RU003780"/>
    </source>
</evidence>
<dbReference type="SUPFAM" id="SSF52141">
    <property type="entry name" value="Uracil-DNA glycosylase-like"/>
    <property type="match status" value="1"/>
</dbReference>